<gene>
    <name evidence="1" type="ORF">ZIOFF_058986</name>
</gene>
<proteinExistence type="predicted"/>
<dbReference type="AlphaFoldDB" id="A0A8J5KB23"/>
<protein>
    <submittedName>
        <fullName evidence="1">Uncharacterized protein</fullName>
    </submittedName>
</protein>
<reference evidence="1 2" key="1">
    <citation type="submission" date="2020-08" db="EMBL/GenBank/DDBJ databases">
        <title>Plant Genome Project.</title>
        <authorList>
            <person name="Zhang R.-G."/>
        </authorList>
    </citation>
    <scope>NUCLEOTIDE SEQUENCE [LARGE SCALE GENOMIC DNA]</scope>
    <source>
        <tissue evidence="1">Rhizome</tissue>
    </source>
</reference>
<keyword evidence="2" id="KW-1185">Reference proteome</keyword>
<accession>A0A8J5KB23</accession>
<dbReference type="Proteomes" id="UP000734854">
    <property type="component" value="Unassembled WGS sequence"/>
</dbReference>
<dbReference type="EMBL" id="JACMSC010000016">
    <property type="protein sequence ID" value="KAG6482355.1"/>
    <property type="molecule type" value="Genomic_DNA"/>
</dbReference>
<evidence type="ECO:0000313" key="1">
    <source>
        <dbReference type="EMBL" id="KAG6482355.1"/>
    </source>
</evidence>
<name>A0A8J5KB23_ZINOF</name>
<evidence type="ECO:0000313" key="2">
    <source>
        <dbReference type="Proteomes" id="UP000734854"/>
    </source>
</evidence>
<organism evidence="1 2">
    <name type="scientific">Zingiber officinale</name>
    <name type="common">Ginger</name>
    <name type="synonym">Amomum zingiber</name>
    <dbReference type="NCBI Taxonomy" id="94328"/>
    <lineage>
        <taxon>Eukaryota</taxon>
        <taxon>Viridiplantae</taxon>
        <taxon>Streptophyta</taxon>
        <taxon>Embryophyta</taxon>
        <taxon>Tracheophyta</taxon>
        <taxon>Spermatophyta</taxon>
        <taxon>Magnoliopsida</taxon>
        <taxon>Liliopsida</taxon>
        <taxon>Zingiberales</taxon>
        <taxon>Zingiberaceae</taxon>
        <taxon>Zingiber</taxon>
    </lineage>
</organism>
<sequence>MEEEKSMARSSCPSSRWRCCCQSWVDPMEEEALYRPHEGSLLSEMEPQSRSQEAKLVSFCKEIIVARSTIEDDSIVGHELFLANRSREAESIGFSKEMTATNKTRACQDLPAEMHQIGDQGTGTAKSRLLMICAANSWKHPSFILCEEGPEQQKRQVTLIVS</sequence>
<comment type="caution">
    <text evidence="1">The sequence shown here is derived from an EMBL/GenBank/DDBJ whole genome shotgun (WGS) entry which is preliminary data.</text>
</comment>